<gene>
    <name evidence="2" type="ORF">ASPACDRAFT_63275</name>
</gene>
<dbReference type="OrthoDB" id="3565206at2759"/>
<dbReference type="SMART" id="SM00829">
    <property type="entry name" value="PKS_ER"/>
    <property type="match status" value="1"/>
</dbReference>
<sequence length="281" mass="30894">MQFFWRIVLMLYSARNSRPANSLIAESYSLTGFSLATASSCDIPPAAARCCACRRRLRLPCRRRSPSWRRPHSPTAGLLALYALRTLGCISTDDSVLVRHAANGVGQLAIQLAQLMSAKLIVTEDSQKKRETLRAEYNLSPEFILSERQSGVEIVNEIRQAVSDRGVDLVLNFDRQELEGSPDALAPFGTLVSLELSNNRPSDHPRLLRDAASRCITLAAVDLTKLHGQKPAILQQRLWQLSQLMLDGSVVPVTPLEVLAASELAKILQAVQKSQITGKVG</sequence>
<dbReference type="EMBL" id="KV878984">
    <property type="protein sequence ID" value="OJJ96963.1"/>
    <property type="molecule type" value="Genomic_DNA"/>
</dbReference>
<evidence type="ECO:0000313" key="2">
    <source>
        <dbReference type="EMBL" id="OJJ96963.1"/>
    </source>
</evidence>
<dbReference type="VEuPathDB" id="FungiDB:ASPACDRAFT_63275"/>
<dbReference type="Proteomes" id="UP000184546">
    <property type="component" value="Unassembled WGS sequence"/>
</dbReference>
<dbReference type="InterPro" id="IPR036291">
    <property type="entry name" value="NAD(P)-bd_dom_sf"/>
</dbReference>
<dbReference type="PANTHER" id="PTHR43677">
    <property type="entry name" value="SHORT-CHAIN DEHYDROGENASE/REDUCTASE"/>
    <property type="match status" value="1"/>
</dbReference>
<evidence type="ECO:0000259" key="1">
    <source>
        <dbReference type="SMART" id="SM00829"/>
    </source>
</evidence>
<dbReference type="PANTHER" id="PTHR43677:SF4">
    <property type="entry name" value="QUINONE OXIDOREDUCTASE-LIKE PROTEIN 2"/>
    <property type="match status" value="1"/>
</dbReference>
<dbReference type="RefSeq" id="XP_020053303.1">
    <property type="nucleotide sequence ID" value="XM_020203867.1"/>
</dbReference>
<dbReference type="InterPro" id="IPR020843">
    <property type="entry name" value="ER"/>
</dbReference>
<dbReference type="InterPro" id="IPR051397">
    <property type="entry name" value="Zn-ADH-like_protein"/>
</dbReference>
<protein>
    <recommendedName>
        <fullName evidence="1">Enoyl reductase (ER) domain-containing protein</fullName>
    </recommendedName>
</protein>
<evidence type="ECO:0000313" key="3">
    <source>
        <dbReference type="Proteomes" id="UP000184546"/>
    </source>
</evidence>
<dbReference type="Gene3D" id="3.90.180.10">
    <property type="entry name" value="Medium-chain alcohol dehydrogenases, catalytic domain"/>
    <property type="match status" value="1"/>
</dbReference>
<organism evidence="2 3">
    <name type="scientific">Aspergillus aculeatus (strain ATCC 16872 / CBS 172.66 / WB 5094)</name>
    <dbReference type="NCBI Taxonomy" id="690307"/>
    <lineage>
        <taxon>Eukaryota</taxon>
        <taxon>Fungi</taxon>
        <taxon>Dikarya</taxon>
        <taxon>Ascomycota</taxon>
        <taxon>Pezizomycotina</taxon>
        <taxon>Eurotiomycetes</taxon>
        <taxon>Eurotiomycetidae</taxon>
        <taxon>Eurotiales</taxon>
        <taxon>Aspergillaceae</taxon>
        <taxon>Aspergillus</taxon>
        <taxon>Aspergillus subgen. Circumdati</taxon>
    </lineage>
</organism>
<keyword evidence="3" id="KW-1185">Reference proteome</keyword>
<dbReference type="SUPFAM" id="SSF51735">
    <property type="entry name" value="NAD(P)-binding Rossmann-fold domains"/>
    <property type="match status" value="1"/>
</dbReference>
<dbReference type="STRING" id="690307.A0A1L9WLC2"/>
<dbReference type="OMA" id="SHHICRT"/>
<reference evidence="3" key="1">
    <citation type="journal article" date="2017" name="Genome Biol.">
        <title>Comparative genomics reveals high biological diversity and specific adaptations in the industrially and medically important fungal genus Aspergillus.</title>
        <authorList>
            <person name="de Vries R.P."/>
            <person name="Riley R."/>
            <person name="Wiebenga A."/>
            <person name="Aguilar-Osorio G."/>
            <person name="Amillis S."/>
            <person name="Uchima C.A."/>
            <person name="Anderluh G."/>
            <person name="Asadollahi M."/>
            <person name="Askin M."/>
            <person name="Barry K."/>
            <person name="Battaglia E."/>
            <person name="Bayram O."/>
            <person name="Benocci T."/>
            <person name="Braus-Stromeyer S.A."/>
            <person name="Caldana C."/>
            <person name="Canovas D."/>
            <person name="Cerqueira G.C."/>
            <person name="Chen F."/>
            <person name="Chen W."/>
            <person name="Choi C."/>
            <person name="Clum A."/>
            <person name="Dos Santos R.A."/>
            <person name="Damasio A.R."/>
            <person name="Diallinas G."/>
            <person name="Emri T."/>
            <person name="Fekete E."/>
            <person name="Flipphi M."/>
            <person name="Freyberg S."/>
            <person name="Gallo A."/>
            <person name="Gournas C."/>
            <person name="Habgood R."/>
            <person name="Hainaut M."/>
            <person name="Harispe M.L."/>
            <person name="Henrissat B."/>
            <person name="Hilden K.S."/>
            <person name="Hope R."/>
            <person name="Hossain A."/>
            <person name="Karabika E."/>
            <person name="Karaffa L."/>
            <person name="Karanyi Z."/>
            <person name="Krasevec N."/>
            <person name="Kuo A."/>
            <person name="Kusch H."/>
            <person name="LaButti K."/>
            <person name="Lagendijk E.L."/>
            <person name="Lapidus A."/>
            <person name="Levasseur A."/>
            <person name="Lindquist E."/>
            <person name="Lipzen A."/>
            <person name="Logrieco A.F."/>
            <person name="MacCabe A."/>
            <person name="Maekelae M.R."/>
            <person name="Malavazi I."/>
            <person name="Melin P."/>
            <person name="Meyer V."/>
            <person name="Mielnichuk N."/>
            <person name="Miskei M."/>
            <person name="Molnar A.P."/>
            <person name="Mule G."/>
            <person name="Ngan C.Y."/>
            <person name="Orejas M."/>
            <person name="Orosz E."/>
            <person name="Ouedraogo J.P."/>
            <person name="Overkamp K.M."/>
            <person name="Park H.-S."/>
            <person name="Perrone G."/>
            <person name="Piumi F."/>
            <person name="Punt P.J."/>
            <person name="Ram A.F."/>
            <person name="Ramon A."/>
            <person name="Rauscher S."/>
            <person name="Record E."/>
            <person name="Riano-Pachon D.M."/>
            <person name="Robert V."/>
            <person name="Roehrig J."/>
            <person name="Ruller R."/>
            <person name="Salamov A."/>
            <person name="Salih N.S."/>
            <person name="Samson R.A."/>
            <person name="Sandor E."/>
            <person name="Sanguinetti M."/>
            <person name="Schuetze T."/>
            <person name="Sepcic K."/>
            <person name="Shelest E."/>
            <person name="Sherlock G."/>
            <person name="Sophianopoulou V."/>
            <person name="Squina F.M."/>
            <person name="Sun H."/>
            <person name="Susca A."/>
            <person name="Todd R.B."/>
            <person name="Tsang A."/>
            <person name="Unkles S.E."/>
            <person name="van de Wiele N."/>
            <person name="van Rossen-Uffink D."/>
            <person name="Oliveira J.V."/>
            <person name="Vesth T.C."/>
            <person name="Visser J."/>
            <person name="Yu J.-H."/>
            <person name="Zhou M."/>
            <person name="Andersen M.R."/>
            <person name="Archer D.B."/>
            <person name="Baker S.E."/>
            <person name="Benoit I."/>
            <person name="Brakhage A.A."/>
            <person name="Braus G.H."/>
            <person name="Fischer R."/>
            <person name="Frisvad J.C."/>
            <person name="Goldman G.H."/>
            <person name="Houbraken J."/>
            <person name="Oakley B."/>
            <person name="Pocsi I."/>
            <person name="Scazzocchio C."/>
            <person name="Seiboth B."/>
            <person name="vanKuyk P.A."/>
            <person name="Wortman J."/>
            <person name="Dyer P.S."/>
            <person name="Grigoriev I.V."/>
        </authorList>
    </citation>
    <scope>NUCLEOTIDE SEQUENCE [LARGE SCALE GENOMIC DNA]</scope>
    <source>
        <strain evidence="3">ATCC 16872 / CBS 172.66 / WB 5094</strain>
    </source>
</reference>
<dbReference type="GO" id="GO:0016491">
    <property type="term" value="F:oxidoreductase activity"/>
    <property type="evidence" value="ECO:0007669"/>
    <property type="project" value="InterPro"/>
</dbReference>
<dbReference type="AlphaFoldDB" id="A0A1L9WLC2"/>
<dbReference type="CDD" id="cd05195">
    <property type="entry name" value="enoyl_red"/>
    <property type="match status" value="1"/>
</dbReference>
<dbReference type="GeneID" id="30977681"/>
<proteinExistence type="predicted"/>
<accession>A0A1L9WLC2</accession>
<name>A0A1L9WLC2_ASPA1</name>
<feature type="domain" description="Enoyl reductase (ER)" evidence="1">
    <location>
        <begin position="36"/>
        <end position="280"/>
    </location>
</feature>